<keyword evidence="4" id="KW-1185">Reference proteome</keyword>
<organism evidence="3 4">
    <name type="scientific">Rhizopogon vesiculosus</name>
    <dbReference type="NCBI Taxonomy" id="180088"/>
    <lineage>
        <taxon>Eukaryota</taxon>
        <taxon>Fungi</taxon>
        <taxon>Dikarya</taxon>
        <taxon>Basidiomycota</taxon>
        <taxon>Agaricomycotina</taxon>
        <taxon>Agaricomycetes</taxon>
        <taxon>Agaricomycetidae</taxon>
        <taxon>Boletales</taxon>
        <taxon>Suillineae</taxon>
        <taxon>Rhizopogonaceae</taxon>
        <taxon>Rhizopogon</taxon>
    </lineage>
</organism>
<dbReference type="OrthoDB" id="270970at2759"/>
<dbReference type="InterPro" id="IPR000008">
    <property type="entry name" value="C2_dom"/>
</dbReference>
<evidence type="ECO:0000259" key="2">
    <source>
        <dbReference type="PROSITE" id="PS50004"/>
    </source>
</evidence>
<evidence type="ECO:0000313" key="4">
    <source>
        <dbReference type="Proteomes" id="UP000183567"/>
    </source>
</evidence>
<dbReference type="PANTHER" id="PTHR47052">
    <property type="entry name" value="CONSERVED SERINE PROLINE-RICH PROTEIN (AFU_ORTHOLOGUE AFUA_2G01790)"/>
    <property type="match status" value="1"/>
</dbReference>
<gene>
    <name evidence="3" type="ORF">AZE42_12748</name>
</gene>
<dbReference type="EMBL" id="LVVM01001611">
    <property type="protein sequence ID" value="OJA18147.1"/>
    <property type="molecule type" value="Genomic_DNA"/>
</dbReference>
<dbReference type="STRING" id="180088.A0A1J8QDX5"/>
<dbReference type="Pfam" id="PF00168">
    <property type="entry name" value="C2"/>
    <property type="match status" value="1"/>
</dbReference>
<dbReference type="AlphaFoldDB" id="A0A1J8QDX5"/>
<accession>A0A1J8QDX5</accession>
<feature type="domain" description="C2" evidence="2">
    <location>
        <begin position="1"/>
        <end position="110"/>
    </location>
</feature>
<dbReference type="InterPro" id="IPR035892">
    <property type="entry name" value="C2_domain_sf"/>
</dbReference>
<evidence type="ECO:0000256" key="1">
    <source>
        <dbReference type="SAM" id="MobiDB-lite"/>
    </source>
</evidence>
<dbReference type="Gene3D" id="2.60.40.150">
    <property type="entry name" value="C2 domain"/>
    <property type="match status" value="1"/>
</dbReference>
<evidence type="ECO:0000313" key="3">
    <source>
        <dbReference type="EMBL" id="OJA18147.1"/>
    </source>
</evidence>
<proteinExistence type="predicted"/>
<dbReference type="PANTHER" id="PTHR47052:SF3">
    <property type="entry name" value="INGRESSION PROTEIN 1"/>
    <property type="match status" value="1"/>
</dbReference>
<name>A0A1J8QDX5_9AGAM</name>
<dbReference type="InterPro" id="IPR052981">
    <property type="entry name" value="Ingression_C2_domain"/>
</dbReference>
<dbReference type="SUPFAM" id="SSF49562">
    <property type="entry name" value="C2 domain (Calcium/lipid-binding domain, CaLB)"/>
    <property type="match status" value="1"/>
</dbReference>
<reference evidence="3 4" key="1">
    <citation type="submission" date="2016-03" db="EMBL/GenBank/DDBJ databases">
        <title>Comparative genomics of the ectomycorrhizal sister species Rhizopogon vinicolor and Rhizopogon vesiculosus (Basidiomycota: Boletales) reveals a divergence of the mating type B locus.</title>
        <authorList>
            <person name="Mujic A.B."/>
            <person name="Kuo A."/>
            <person name="Tritt A."/>
            <person name="Lipzen A."/>
            <person name="Chen C."/>
            <person name="Johnson J."/>
            <person name="Sharma A."/>
            <person name="Barry K."/>
            <person name="Grigoriev I.V."/>
            <person name="Spatafora J.W."/>
        </authorList>
    </citation>
    <scope>NUCLEOTIDE SEQUENCE [LARGE SCALE GENOMIC DNA]</scope>
    <source>
        <strain evidence="3 4">AM-OR11-056</strain>
    </source>
</reference>
<comment type="caution">
    <text evidence="3">The sequence shown here is derived from an EMBL/GenBank/DDBJ whole genome shotgun (WGS) entry which is preliminary data.</text>
</comment>
<dbReference type="PROSITE" id="PS50004">
    <property type="entry name" value="C2"/>
    <property type="match status" value="1"/>
</dbReference>
<protein>
    <recommendedName>
        <fullName evidence="2">C2 domain-containing protein</fullName>
    </recommendedName>
</protein>
<dbReference type="Proteomes" id="UP000183567">
    <property type="component" value="Unassembled WGS sequence"/>
</dbReference>
<sequence length="207" mass="22649">MTQSKELGTLVVVVRKARHLHQPSFYKQDPYAQAALSGQTQRTKPDLKGGQHPVWGGEFRFPVLVDPGKDQLLGVVDIESSLGTGEFDGEQLLNPINSMYKLATTTLDWVQLETSGGVRPQSYYALPPKGVPTFLSPDASSPPPGRSINPTPVQLRDPGRHSPQSKTRGNRCSKVTPAGWSSFKVHRVTGLHSAYHKKLITLKKGSD</sequence>
<feature type="region of interest" description="Disordered" evidence="1">
    <location>
        <begin position="134"/>
        <end position="176"/>
    </location>
</feature>